<dbReference type="GO" id="GO:0019814">
    <property type="term" value="C:immunoglobulin complex"/>
    <property type="evidence" value="ECO:0007669"/>
    <property type="project" value="UniProtKB-KW"/>
</dbReference>
<dbReference type="InterPro" id="IPR013783">
    <property type="entry name" value="Ig-like_fold"/>
</dbReference>
<dbReference type="Ensembl" id="ENSNMLT00000033208.1">
    <property type="protein sequence ID" value="ENSNMLP00000029769.1"/>
    <property type="gene ID" value="ENSNMLG00000018849.1"/>
</dbReference>
<dbReference type="InterPro" id="IPR013106">
    <property type="entry name" value="Ig_V-set"/>
</dbReference>
<accession>A0A8C6U514</accession>
<name>A0A8C6U514_9GOBI</name>
<keyword evidence="3" id="KW-1280">Immunoglobulin</keyword>
<sequence length="132" mass="14545">CNFLCEIQLIIGVFDLVVTHLQSIPSSPVLHRPQESLSLSCSGAGFTFGSYGMHWIRQAEGKALDGWVALKDSLRSKFSISLDASSKTVTLTGNNMQPGDTAVYYCARQAQSHREYEELNKNTSGCYSLHVQ</sequence>
<feature type="domain" description="Ig-like" evidence="4">
    <location>
        <begin position="35"/>
        <end position="120"/>
    </location>
</feature>
<evidence type="ECO:0000259" key="4">
    <source>
        <dbReference type="PROSITE" id="PS50835"/>
    </source>
</evidence>
<dbReference type="PROSITE" id="PS50835">
    <property type="entry name" value="IG_LIKE"/>
    <property type="match status" value="1"/>
</dbReference>
<reference evidence="5" key="2">
    <citation type="submission" date="2025-09" db="UniProtKB">
        <authorList>
            <consortium name="Ensembl"/>
        </authorList>
    </citation>
    <scope>IDENTIFICATION</scope>
</reference>
<dbReference type="Gene3D" id="2.60.40.10">
    <property type="entry name" value="Immunoglobulins"/>
    <property type="match status" value="1"/>
</dbReference>
<evidence type="ECO:0000313" key="5">
    <source>
        <dbReference type="Ensembl" id="ENSNMLP00000029769.1"/>
    </source>
</evidence>
<dbReference type="SUPFAM" id="SSF48726">
    <property type="entry name" value="Immunoglobulin"/>
    <property type="match status" value="1"/>
</dbReference>
<keyword evidence="2" id="KW-1064">Adaptive immunity</keyword>
<dbReference type="PANTHER" id="PTHR23266">
    <property type="entry name" value="IMMUNOGLOBULIN HEAVY CHAIN"/>
    <property type="match status" value="1"/>
</dbReference>
<protein>
    <recommendedName>
        <fullName evidence="4">Ig-like domain-containing protein</fullName>
    </recommendedName>
</protein>
<dbReference type="Proteomes" id="UP000694523">
    <property type="component" value="Unplaced"/>
</dbReference>
<keyword evidence="1" id="KW-0391">Immunity</keyword>
<dbReference type="Pfam" id="PF07686">
    <property type="entry name" value="V-set"/>
    <property type="match status" value="1"/>
</dbReference>
<dbReference type="GO" id="GO:0002250">
    <property type="term" value="P:adaptive immune response"/>
    <property type="evidence" value="ECO:0007669"/>
    <property type="project" value="UniProtKB-KW"/>
</dbReference>
<proteinExistence type="predicted"/>
<evidence type="ECO:0000313" key="6">
    <source>
        <dbReference type="Proteomes" id="UP000694523"/>
    </source>
</evidence>
<dbReference type="SMART" id="SM00406">
    <property type="entry name" value="IGv"/>
    <property type="match status" value="1"/>
</dbReference>
<dbReference type="AlphaFoldDB" id="A0A8C6U514"/>
<evidence type="ECO:0000256" key="1">
    <source>
        <dbReference type="ARBA" id="ARBA00022859"/>
    </source>
</evidence>
<dbReference type="InterPro" id="IPR050199">
    <property type="entry name" value="IgHV"/>
</dbReference>
<reference evidence="5" key="1">
    <citation type="submission" date="2025-08" db="UniProtKB">
        <authorList>
            <consortium name="Ensembl"/>
        </authorList>
    </citation>
    <scope>IDENTIFICATION</scope>
</reference>
<dbReference type="InterPro" id="IPR036179">
    <property type="entry name" value="Ig-like_dom_sf"/>
</dbReference>
<evidence type="ECO:0000256" key="2">
    <source>
        <dbReference type="ARBA" id="ARBA00023130"/>
    </source>
</evidence>
<dbReference type="InterPro" id="IPR007110">
    <property type="entry name" value="Ig-like_dom"/>
</dbReference>
<organism evidence="5 6">
    <name type="scientific">Neogobius melanostomus</name>
    <name type="common">round goby</name>
    <dbReference type="NCBI Taxonomy" id="47308"/>
    <lineage>
        <taxon>Eukaryota</taxon>
        <taxon>Metazoa</taxon>
        <taxon>Chordata</taxon>
        <taxon>Craniata</taxon>
        <taxon>Vertebrata</taxon>
        <taxon>Euteleostomi</taxon>
        <taxon>Actinopterygii</taxon>
        <taxon>Neopterygii</taxon>
        <taxon>Teleostei</taxon>
        <taxon>Neoteleostei</taxon>
        <taxon>Acanthomorphata</taxon>
        <taxon>Gobiaria</taxon>
        <taxon>Gobiiformes</taxon>
        <taxon>Gobioidei</taxon>
        <taxon>Gobiidae</taxon>
        <taxon>Benthophilinae</taxon>
        <taxon>Neogobiini</taxon>
        <taxon>Neogobius</taxon>
    </lineage>
</organism>
<keyword evidence="6" id="KW-1185">Reference proteome</keyword>
<evidence type="ECO:0000256" key="3">
    <source>
        <dbReference type="ARBA" id="ARBA00043265"/>
    </source>
</evidence>
<dbReference type="GO" id="GO:0005576">
    <property type="term" value="C:extracellular region"/>
    <property type="evidence" value="ECO:0007669"/>
    <property type="project" value="UniProtKB-ARBA"/>
</dbReference>